<proteinExistence type="predicted"/>
<dbReference type="AlphaFoldDB" id="A0A3A4ZLL3"/>
<organism evidence="1 2">
    <name type="scientific">candidate division WWE3 bacterium</name>
    <dbReference type="NCBI Taxonomy" id="2053526"/>
    <lineage>
        <taxon>Bacteria</taxon>
        <taxon>Katanobacteria</taxon>
    </lineage>
</organism>
<evidence type="ECO:0000313" key="1">
    <source>
        <dbReference type="EMBL" id="RJR27767.1"/>
    </source>
</evidence>
<keyword evidence="1" id="KW-0645">Protease</keyword>
<sequence>MKFVIVAVSLIILSAPVFSAIITLSQSSGWPYTITNDFNYDTVVLDGNIHVDDDAIKFSSGTHDVLFDLDEDTIYFGENGYVYGRISSVGASAFDFTGNPQVYNIAVRGGALVHNISGSFTTELHSVGAIRVAMAYNVTFESTYVEVRGGNARAVWSTVGLSTSFPYNWEFRECVFNNLSLNYFDRQYWDEHTTLNFGGCNYRGGVSGLEGFDHHVKIVNCSLVTAPHAQIHVNGDSLVAVIDSNWMLTDAWNDHPSYTFAECFAAALRSGVDGDNIVKFRWNIIRSGNNYGGGRGLMITGLDGHKFTEDSGIFIGYNNAKTHQGFSGYDNNGMSTYWREHWQNIISRGNYWENWGDTSNNENLGDSAGSFSLALRIVGAGSDNEPYGLHIVGDTCVSYIVGDAKNAQNFGWGGGAITAAAMVFEEFQPYGSSEPIAGVTVESCILISNGIFLSNAGYNGTGGKYLNFENLKFQNYGGADVVAPYWTVWFQSPSNPADQRHSHHNYIWNPIYENQVSDTHWAPDYDANDSISMGLGTTITVQVNGNNGLPVSGANLWVINNYDDTILSTITNTTGRATVDAVYWWEGNNFYPVDSTEFNPFTIKALKDSDSTESNPTVGWNVKSFTLTLSGTEGSNPRFRKKIMSGKFVTGKIK</sequence>
<evidence type="ECO:0000313" key="2">
    <source>
        <dbReference type="Proteomes" id="UP000265540"/>
    </source>
</evidence>
<keyword evidence="1" id="KW-0378">Hydrolase</keyword>
<protein>
    <submittedName>
        <fullName evidence="1">Carboxypeptidase regulatory-like domain-containing protein</fullName>
    </submittedName>
</protein>
<dbReference type="EMBL" id="QZJF01000007">
    <property type="protein sequence ID" value="RJR27767.1"/>
    <property type="molecule type" value="Genomic_DNA"/>
</dbReference>
<reference evidence="1 2" key="1">
    <citation type="journal article" date="2017" name="ISME J.">
        <title>Energy and carbon metabolisms in a deep terrestrial subsurface fluid microbial community.</title>
        <authorList>
            <person name="Momper L."/>
            <person name="Jungbluth S.P."/>
            <person name="Lee M.D."/>
            <person name="Amend J.P."/>
        </authorList>
    </citation>
    <scope>NUCLEOTIDE SEQUENCE [LARGE SCALE GENOMIC DNA]</scope>
    <source>
        <strain evidence="1">SURF_46</strain>
    </source>
</reference>
<dbReference type="GO" id="GO:0004180">
    <property type="term" value="F:carboxypeptidase activity"/>
    <property type="evidence" value="ECO:0007669"/>
    <property type="project" value="UniProtKB-KW"/>
</dbReference>
<keyword evidence="1" id="KW-0121">Carboxypeptidase</keyword>
<name>A0A3A4ZLL3_UNCKA</name>
<accession>A0A3A4ZLL3</accession>
<gene>
    <name evidence="1" type="ORF">C4561_01545</name>
</gene>
<comment type="caution">
    <text evidence="1">The sequence shown here is derived from an EMBL/GenBank/DDBJ whole genome shotgun (WGS) entry which is preliminary data.</text>
</comment>
<dbReference type="Proteomes" id="UP000265540">
    <property type="component" value="Unassembled WGS sequence"/>
</dbReference>